<reference evidence="1" key="2">
    <citation type="journal article" date="2015" name="Fish Shellfish Immunol.">
        <title>Early steps in the European eel (Anguilla anguilla)-Vibrio vulnificus interaction in the gills: Role of the RtxA13 toxin.</title>
        <authorList>
            <person name="Callol A."/>
            <person name="Pajuelo D."/>
            <person name="Ebbesson L."/>
            <person name="Teles M."/>
            <person name="MacKenzie S."/>
            <person name="Amaro C."/>
        </authorList>
    </citation>
    <scope>NUCLEOTIDE SEQUENCE</scope>
</reference>
<proteinExistence type="predicted"/>
<reference evidence="1" key="1">
    <citation type="submission" date="2014-11" db="EMBL/GenBank/DDBJ databases">
        <authorList>
            <person name="Amaro Gonzalez C."/>
        </authorList>
    </citation>
    <scope>NUCLEOTIDE SEQUENCE</scope>
</reference>
<evidence type="ECO:0000313" key="1">
    <source>
        <dbReference type="EMBL" id="JAH57109.1"/>
    </source>
</evidence>
<sequence length="30" mass="3626">MTLPIKFNCKHFYIFYWCDAVYNLPKTLVG</sequence>
<name>A0A0E9TTT1_ANGAN</name>
<dbReference type="AlphaFoldDB" id="A0A0E9TTT1"/>
<protein>
    <submittedName>
        <fullName evidence="1">Uncharacterized protein</fullName>
    </submittedName>
</protein>
<accession>A0A0E9TTT1</accession>
<organism evidence="1">
    <name type="scientific">Anguilla anguilla</name>
    <name type="common">European freshwater eel</name>
    <name type="synonym">Muraena anguilla</name>
    <dbReference type="NCBI Taxonomy" id="7936"/>
    <lineage>
        <taxon>Eukaryota</taxon>
        <taxon>Metazoa</taxon>
        <taxon>Chordata</taxon>
        <taxon>Craniata</taxon>
        <taxon>Vertebrata</taxon>
        <taxon>Euteleostomi</taxon>
        <taxon>Actinopterygii</taxon>
        <taxon>Neopterygii</taxon>
        <taxon>Teleostei</taxon>
        <taxon>Anguilliformes</taxon>
        <taxon>Anguillidae</taxon>
        <taxon>Anguilla</taxon>
    </lineage>
</organism>
<dbReference type="EMBL" id="GBXM01051468">
    <property type="protein sequence ID" value="JAH57109.1"/>
    <property type="molecule type" value="Transcribed_RNA"/>
</dbReference>